<proteinExistence type="predicted"/>
<protein>
    <submittedName>
        <fullName evidence="1">Uncharacterized protein</fullName>
    </submittedName>
</protein>
<feature type="non-terminal residue" evidence="1">
    <location>
        <position position="47"/>
    </location>
</feature>
<dbReference type="AlphaFoldDB" id="A0A5J4VF29"/>
<comment type="caution">
    <text evidence="1">The sequence shown here is derived from an EMBL/GenBank/DDBJ whole genome shotgun (WGS) entry which is preliminary data.</text>
</comment>
<reference evidence="1 2" key="1">
    <citation type="submission" date="2019-03" db="EMBL/GenBank/DDBJ databases">
        <title>Single cell metagenomics reveals metabolic interactions within the superorganism composed of flagellate Streblomastix strix and complex community of Bacteroidetes bacteria on its surface.</title>
        <authorList>
            <person name="Treitli S.C."/>
            <person name="Kolisko M."/>
            <person name="Husnik F."/>
            <person name="Keeling P."/>
            <person name="Hampl V."/>
        </authorList>
    </citation>
    <scope>NUCLEOTIDE SEQUENCE [LARGE SCALE GENOMIC DNA]</scope>
    <source>
        <strain evidence="1">ST1C</strain>
    </source>
</reference>
<dbReference type="EMBL" id="SNRW01007605">
    <property type="protein sequence ID" value="KAA6380974.1"/>
    <property type="molecule type" value="Genomic_DNA"/>
</dbReference>
<dbReference type="Proteomes" id="UP000324800">
    <property type="component" value="Unassembled WGS sequence"/>
</dbReference>
<accession>A0A5J4VF29</accession>
<evidence type="ECO:0000313" key="1">
    <source>
        <dbReference type="EMBL" id="KAA6380974.1"/>
    </source>
</evidence>
<sequence>MACAHLVPESPAHIGNLPVEAAINGLEMPDESKMKLKLVNAPSLAQS</sequence>
<organism evidence="1 2">
    <name type="scientific">Streblomastix strix</name>
    <dbReference type="NCBI Taxonomy" id="222440"/>
    <lineage>
        <taxon>Eukaryota</taxon>
        <taxon>Metamonada</taxon>
        <taxon>Preaxostyla</taxon>
        <taxon>Oxymonadida</taxon>
        <taxon>Streblomastigidae</taxon>
        <taxon>Streblomastix</taxon>
    </lineage>
</organism>
<evidence type="ECO:0000313" key="2">
    <source>
        <dbReference type="Proteomes" id="UP000324800"/>
    </source>
</evidence>
<gene>
    <name evidence="1" type="ORF">EZS28_023500</name>
</gene>
<name>A0A5J4VF29_9EUKA</name>